<dbReference type="CDD" id="cd03047">
    <property type="entry name" value="GST_N_2"/>
    <property type="match status" value="1"/>
</dbReference>
<dbReference type="SFLD" id="SFLDS00019">
    <property type="entry name" value="Glutathione_Transferase_(cytos"/>
    <property type="match status" value="1"/>
</dbReference>
<evidence type="ECO:0000313" key="4">
    <source>
        <dbReference type="EMBL" id="NBC35385.1"/>
    </source>
</evidence>
<name>A0ABW9XA59_9SPHN</name>
<proteinExistence type="inferred from homology"/>
<sequence>MLTIWGRLNSHNTKKVVWAAVEAGIDWERRDMGGAFGYTPDYLAHNPNRLVPAIQQGDFWLWESNAILRYIADAHAPHLWAGTPAQRAQADKWLDWQFTFADAQREGFLQMVRVAAPDRDMAKIARTTQETAKLMAIMDAALADQPYLSGADFGIGDIGMATYTNTWLKLGFDRDGDGAPLAVPHVRDWFARVSQRPGFAAIDIPLT</sequence>
<keyword evidence="5" id="KW-1185">Reference proteome</keyword>
<evidence type="ECO:0000259" key="3">
    <source>
        <dbReference type="PROSITE" id="PS50405"/>
    </source>
</evidence>
<comment type="similarity">
    <text evidence="1">Belongs to the GST superfamily.</text>
</comment>
<dbReference type="Gene3D" id="1.20.1050.10">
    <property type="match status" value="1"/>
</dbReference>
<dbReference type="SFLD" id="SFLDG00358">
    <property type="entry name" value="Main_(cytGST)"/>
    <property type="match status" value="1"/>
</dbReference>
<dbReference type="InterPro" id="IPR040079">
    <property type="entry name" value="Glutathione_S-Trfase"/>
</dbReference>
<dbReference type="EMBL" id="JAAAPO010000001">
    <property type="protein sequence ID" value="NBC35385.1"/>
    <property type="molecule type" value="Genomic_DNA"/>
</dbReference>
<dbReference type="InterPro" id="IPR010987">
    <property type="entry name" value="Glutathione-S-Trfase_C-like"/>
</dbReference>
<accession>A0ABW9XA59</accession>
<dbReference type="InterPro" id="IPR036282">
    <property type="entry name" value="Glutathione-S-Trfase_C_sf"/>
</dbReference>
<dbReference type="PROSITE" id="PS50404">
    <property type="entry name" value="GST_NTER"/>
    <property type="match status" value="1"/>
</dbReference>
<dbReference type="InterPro" id="IPR036249">
    <property type="entry name" value="Thioredoxin-like_sf"/>
</dbReference>
<dbReference type="PANTHER" id="PTHR44051">
    <property type="entry name" value="GLUTATHIONE S-TRANSFERASE-RELATED"/>
    <property type="match status" value="1"/>
</dbReference>
<gene>
    <name evidence="4" type="ORF">GTZ99_02305</name>
</gene>
<dbReference type="PANTHER" id="PTHR44051:SF19">
    <property type="entry name" value="DISULFIDE-BOND OXIDOREDUCTASE YFCG"/>
    <property type="match status" value="1"/>
</dbReference>
<dbReference type="Proteomes" id="UP000753724">
    <property type="component" value="Unassembled WGS sequence"/>
</dbReference>
<dbReference type="InterPro" id="IPR004045">
    <property type="entry name" value="Glutathione_S-Trfase_N"/>
</dbReference>
<comment type="caution">
    <text evidence="4">The sequence shown here is derived from an EMBL/GenBank/DDBJ whole genome shotgun (WGS) entry which is preliminary data.</text>
</comment>
<dbReference type="PROSITE" id="PS50405">
    <property type="entry name" value="GST_CTER"/>
    <property type="match status" value="1"/>
</dbReference>
<dbReference type="SUPFAM" id="SSF52833">
    <property type="entry name" value="Thioredoxin-like"/>
    <property type="match status" value="1"/>
</dbReference>
<dbReference type="Pfam" id="PF00043">
    <property type="entry name" value="GST_C"/>
    <property type="match status" value="1"/>
</dbReference>
<evidence type="ECO:0000313" key="5">
    <source>
        <dbReference type="Proteomes" id="UP000753724"/>
    </source>
</evidence>
<protein>
    <submittedName>
        <fullName evidence="4">Glutathione S-transferase</fullName>
    </submittedName>
</protein>
<feature type="domain" description="GST C-terminal" evidence="3">
    <location>
        <begin position="83"/>
        <end position="207"/>
    </location>
</feature>
<reference evidence="5" key="1">
    <citation type="submission" date="2020-01" db="EMBL/GenBank/DDBJ databases">
        <title>Sphingomonas sp. strain CSW-10.</title>
        <authorList>
            <person name="Chen W.-M."/>
        </authorList>
    </citation>
    <scope>NUCLEOTIDE SEQUENCE [LARGE SCALE GENOMIC DNA]</scope>
    <source>
        <strain evidence="5">FSY-8</strain>
    </source>
</reference>
<feature type="domain" description="GST N-terminal" evidence="2">
    <location>
        <begin position="1"/>
        <end position="79"/>
    </location>
</feature>
<dbReference type="Gene3D" id="3.40.30.10">
    <property type="entry name" value="Glutaredoxin"/>
    <property type="match status" value="1"/>
</dbReference>
<dbReference type="RefSeq" id="WP_161716655.1">
    <property type="nucleotide sequence ID" value="NZ_JAAAPO010000001.1"/>
</dbReference>
<dbReference type="SUPFAM" id="SSF47616">
    <property type="entry name" value="GST C-terminal domain-like"/>
    <property type="match status" value="1"/>
</dbReference>
<organism evidence="4 5">
    <name type="scientific">Novosphingobium ovatum</name>
    <dbReference type="NCBI Taxonomy" id="1908523"/>
    <lineage>
        <taxon>Bacteria</taxon>
        <taxon>Pseudomonadati</taxon>
        <taxon>Pseudomonadota</taxon>
        <taxon>Alphaproteobacteria</taxon>
        <taxon>Sphingomonadales</taxon>
        <taxon>Sphingomonadaceae</taxon>
        <taxon>Novosphingobium</taxon>
    </lineage>
</organism>
<dbReference type="InterPro" id="IPR004046">
    <property type="entry name" value="GST_C"/>
</dbReference>
<evidence type="ECO:0000256" key="1">
    <source>
        <dbReference type="RuleBase" id="RU003494"/>
    </source>
</evidence>
<evidence type="ECO:0000259" key="2">
    <source>
        <dbReference type="PROSITE" id="PS50404"/>
    </source>
</evidence>
<dbReference type="Pfam" id="PF02798">
    <property type="entry name" value="GST_N"/>
    <property type="match status" value="1"/>
</dbReference>
<dbReference type="SFLD" id="SFLDG01150">
    <property type="entry name" value="Main.1:_Beta-like"/>
    <property type="match status" value="1"/>
</dbReference>